<organism evidence="1">
    <name type="scientific">Mariniphaga anaerophila</name>
    <dbReference type="NCBI Taxonomy" id="1484053"/>
    <lineage>
        <taxon>Bacteria</taxon>
        <taxon>Pseudomonadati</taxon>
        <taxon>Bacteroidota</taxon>
        <taxon>Bacteroidia</taxon>
        <taxon>Marinilabiliales</taxon>
        <taxon>Prolixibacteraceae</taxon>
        <taxon>Mariniphaga</taxon>
    </lineage>
</organism>
<dbReference type="AlphaFoldDB" id="A0A831LQI8"/>
<dbReference type="Proteomes" id="UP000886047">
    <property type="component" value="Unassembled WGS sequence"/>
</dbReference>
<dbReference type="EMBL" id="DSDK01000476">
    <property type="protein sequence ID" value="HDR51693.1"/>
    <property type="molecule type" value="Genomic_DNA"/>
</dbReference>
<protein>
    <submittedName>
        <fullName evidence="1">DUF3179 domain-containing protein</fullName>
    </submittedName>
</protein>
<feature type="non-terminal residue" evidence="1">
    <location>
        <position position="154"/>
    </location>
</feature>
<proteinExistence type="predicted"/>
<gene>
    <name evidence="1" type="ORF">ENN90_08765</name>
</gene>
<accession>A0A831LQI8</accession>
<dbReference type="InterPro" id="IPR021516">
    <property type="entry name" value="DUF3179"/>
</dbReference>
<comment type="caution">
    <text evidence="1">The sequence shown here is derived from an EMBL/GenBank/DDBJ whole genome shotgun (WGS) entry which is preliminary data.</text>
</comment>
<dbReference type="Pfam" id="PF11376">
    <property type="entry name" value="DUF3179"/>
    <property type="match status" value="1"/>
</dbReference>
<name>A0A831LQI8_9BACT</name>
<sequence>MKTITVYNRNYGRYPYGAYKSNNNLLFPVSNTDNRLNAKERVLAVIIDGDAKAFQFARLEGNNNLFYNTVKGVKLVISGNKNANLMVAYNRVLADGTELDFQYLPNQLPALMKDTEGTTWDVFGRAISGPRIGQKLETVPQMMGYWFAFATFYS</sequence>
<evidence type="ECO:0000313" key="1">
    <source>
        <dbReference type="EMBL" id="HDR51693.1"/>
    </source>
</evidence>
<reference evidence="1" key="1">
    <citation type="journal article" date="2020" name="mSystems">
        <title>Genome- and Community-Level Interaction Insights into Carbon Utilization and Element Cycling Functions of Hydrothermarchaeota in Hydrothermal Sediment.</title>
        <authorList>
            <person name="Zhou Z."/>
            <person name="Liu Y."/>
            <person name="Xu W."/>
            <person name="Pan J."/>
            <person name="Luo Z.H."/>
            <person name="Li M."/>
        </authorList>
    </citation>
    <scope>NUCLEOTIDE SEQUENCE [LARGE SCALE GENOMIC DNA]</scope>
    <source>
        <strain evidence="1">SpSt-1217</strain>
    </source>
</reference>